<feature type="transmembrane region" description="Helical" evidence="1">
    <location>
        <begin position="52"/>
        <end position="73"/>
    </location>
</feature>
<proteinExistence type="predicted"/>
<protein>
    <submittedName>
        <fullName evidence="2">Uncharacterized protein</fullName>
    </submittedName>
</protein>
<evidence type="ECO:0000256" key="1">
    <source>
        <dbReference type="SAM" id="Phobius"/>
    </source>
</evidence>
<evidence type="ECO:0000313" key="2">
    <source>
        <dbReference type="EMBL" id="NPU69187.1"/>
    </source>
</evidence>
<gene>
    <name evidence="2" type="ORF">HL667_29570</name>
</gene>
<comment type="caution">
    <text evidence="2">The sequence shown here is derived from an EMBL/GenBank/DDBJ whole genome shotgun (WGS) entry which is preliminary data.</text>
</comment>
<keyword evidence="1" id="KW-0472">Membrane</keyword>
<dbReference type="RefSeq" id="WP_172114246.1">
    <property type="nucleotide sequence ID" value="NZ_JABFDN010000015.1"/>
</dbReference>
<dbReference type="Proteomes" id="UP000886476">
    <property type="component" value="Unassembled WGS sequence"/>
</dbReference>
<reference evidence="2" key="1">
    <citation type="submission" date="2020-05" db="EMBL/GenBank/DDBJ databases">
        <title>Nod-independent and nitrogen-fixing Bradyrhizobium aeschynomene sp. nov. isolated from nodules of Aeschynomene indica.</title>
        <authorList>
            <person name="Zhang Z."/>
        </authorList>
    </citation>
    <scope>NUCLEOTIDE SEQUENCE</scope>
    <source>
        <strain evidence="2">83012</strain>
    </source>
</reference>
<accession>A0ABX2CPG2</accession>
<keyword evidence="1" id="KW-0812">Transmembrane</keyword>
<dbReference type="EMBL" id="JABFDN010000015">
    <property type="protein sequence ID" value="NPU69187.1"/>
    <property type="molecule type" value="Genomic_DNA"/>
</dbReference>
<organism evidence="2 3">
    <name type="scientific">Bradyrhizobium aeschynomenes</name>
    <dbReference type="NCBI Taxonomy" id="2734909"/>
    <lineage>
        <taxon>Bacteria</taxon>
        <taxon>Pseudomonadati</taxon>
        <taxon>Pseudomonadota</taxon>
        <taxon>Alphaproteobacteria</taxon>
        <taxon>Hyphomicrobiales</taxon>
        <taxon>Nitrobacteraceae</taxon>
        <taxon>Bradyrhizobium</taxon>
    </lineage>
</organism>
<evidence type="ECO:0000313" key="3">
    <source>
        <dbReference type="Proteomes" id="UP000886476"/>
    </source>
</evidence>
<keyword evidence="1" id="KW-1133">Transmembrane helix</keyword>
<sequence>MAFNLSKRRVMPGLADALRLAAAPTFALMAVLNAMARDGRSDVICSAMPAGAPLGDMAVMYLLMSVFHLVPWVRRIRRGTAAQPSGGVRVQQSES</sequence>
<keyword evidence="3" id="KW-1185">Reference proteome</keyword>
<name>A0ABX2CPG2_9BRAD</name>